<dbReference type="Gene3D" id="1.10.260.40">
    <property type="entry name" value="lambda repressor-like DNA-binding domains"/>
    <property type="match status" value="1"/>
</dbReference>
<evidence type="ECO:0000313" key="3">
    <source>
        <dbReference type="Proteomes" id="UP001240236"/>
    </source>
</evidence>
<dbReference type="AlphaFoldDB" id="A0AAE3W5K0"/>
<evidence type="ECO:0000313" key="2">
    <source>
        <dbReference type="EMBL" id="MDQ0369172.1"/>
    </source>
</evidence>
<dbReference type="Pfam" id="PF19054">
    <property type="entry name" value="DUF5753"/>
    <property type="match status" value="1"/>
</dbReference>
<dbReference type="Pfam" id="PF13560">
    <property type="entry name" value="HTH_31"/>
    <property type="match status" value="1"/>
</dbReference>
<dbReference type="Proteomes" id="UP001240236">
    <property type="component" value="Unassembled WGS sequence"/>
</dbReference>
<dbReference type="SMART" id="SM00530">
    <property type="entry name" value="HTH_XRE"/>
    <property type="match status" value="1"/>
</dbReference>
<dbReference type="RefSeq" id="WP_307244210.1">
    <property type="nucleotide sequence ID" value="NZ_JAUSUZ010000001.1"/>
</dbReference>
<dbReference type="EMBL" id="JAUSUZ010000001">
    <property type="protein sequence ID" value="MDQ0369172.1"/>
    <property type="molecule type" value="Genomic_DNA"/>
</dbReference>
<sequence>MTAQDPPAVARRRVRLALRHARQRRKLTQQQVADALEWSLSKVQRIESGDVSISPTDLRAALALLGVVDPRRVAQLIEDAKASRRQRWWTTAEYREHLSPAMLQLLQFESEATAIRVFQATLIPGVLQTRAYASWIQHFWAGDIPHADMKVRVELRTRRGESLFEVPDPPKYLLILDESVLHREVGGAEVFAEQLEYLLERIRQERVTVRFVPFSDAVKLVMLGSFTILELPDEEDVFLYQEEGWGDSMHHSLATIHRYREIFEQAWEASFPPDVSARLIESCVLRLRTLLDRQRHSA</sequence>
<comment type="caution">
    <text evidence="2">The sequence shown here is derived from an EMBL/GenBank/DDBJ whole genome shotgun (WGS) entry which is preliminary data.</text>
</comment>
<dbReference type="InterPro" id="IPR010982">
    <property type="entry name" value="Lambda_DNA-bd_dom_sf"/>
</dbReference>
<dbReference type="InterPro" id="IPR043917">
    <property type="entry name" value="DUF5753"/>
</dbReference>
<feature type="domain" description="HTH cro/C1-type" evidence="1">
    <location>
        <begin position="18"/>
        <end position="73"/>
    </location>
</feature>
<dbReference type="SUPFAM" id="SSF47413">
    <property type="entry name" value="lambda repressor-like DNA-binding domains"/>
    <property type="match status" value="1"/>
</dbReference>
<protein>
    <submittedName>
        <fullName evidence="2">Transcriptional regulator with XRE-family HTH domain</fullName>
    </submittedName>
</protein>
<accession>A0AAE3W5K0</accession>
<proteinExistence type="predicted"/>
<gene>
    <name evidence="2" type="ORF">J2S42_005841</name>
</gene>
<evidence type="ECO:0000259" key="1">
    <source>
        <dbReference type="PROSITE" id="PS50943"/>
    </source>
</evidence>
<reference evidence="2 3" key="1">
    <citation type="submission" date="2023-07" db="EMBL/GenBank/DDBJ databases">
        <title>Sequencing the genomes of 1000 actinobacteria strains.</title>
        <authorList>
            <person name="Klenk H.-P."/>
        </authorList>
    </citation>
    <scope>NUCLEOTIDE SEQUENCE [LARGE SCALE GENOMIC DNA]</scope>
    <source>
        <strain evidence="2 3">DSM 44709</strain>
    </source>
</reference>
<dbReference type="GO" id="GO:0003677">
    <property type="term" value="F:DNA binding"/>
    <property type="evidence" value="ECO:0007669"/>
    <property type="project" value="InterPro"/>
</dbReference>
<organism evidence="2 3">
    <name type="scientific">Catenuloplanes indicus</name>
    <dbReference type="NCBI Taxonomy" id="137267"/>
    <lineage>
        <taxon>Bacteria</taxon>
        <taxon>Bacillati</taxon>
        <taxon>Actinomycetota</taxon>
        <taxon>Actinomycetes</taxon>
        <taxon>Micromonosporales</taxon>
        <taxon>Micromonosporaceae</taxon>
        <taxon>Catenuloplanes</taxon>
    </lineage>
</organism>
<dbReference type="InterPro" id="IPR001387">
    <property type="entry name" value="Cro/C1-type_HTH"/>
</dbReference>
<name>A0AAE3W5K0_9ACTN</name>
<dbReference type="CDD" id="cd00093">
    <property type="entry name" value="HTH_XRE"/>
    <property type="match status" value="1"/>
</dbReference>
<keyword evidence="3" id="KW-1185">Reference proteome</keyword>
<dbReference type="PROSITE" id="PS50943">
    <property type="entry name" value="HTH_CROC1"/>
    <property type="match status" value="1"/>
</dbReference>